<proteinExistence type="inferred from homology"/>
<accession>A0ABQ6H746</accession>
<dbReference type="Gene3D" id="3.30.420.380">
    <property type="match status" value="1"/>
</dbReference>
<reference evidence="13 14" key="1">
    <citation type="submission" date="2023-03" db="EMBL/GenBank/DDBJ databases">
        <title>Thalassotalea loyana LMG 22536T draft genome sequence.</title>
        <authorList>
            <person name="Sawabe T."/>
        </authorList>
    </citation>
    <scope>NUCLEOTIDE SEQUENCE [LARGE SCALE GENOMIC DNA]</scope>
    <source>
        <strain evidence="13 14">LMG 22536</strain>
    </source>
</reference>
<dbReference type="CDD" id="cd24017">
    <property type="entry name" value="ASKHA_T2SSL_N"/>
    <property type="match status" value="1"/>
</dbReference>
<dbReference type="PIRSF" id="PIRSF015761">
    <property type="entry name" value="Protein_L"/>
    <property type="match status" value="1"/>
</dbReference>
<evidence type="ECO:0000313" key="14">
    <source>
        <dbReference type="Proteomes" id="UP001157134"/>
    </source>
</evidence>
<keyword evidence="5" id="KW-0997">Cell inner membrane</keyword>
<dbReference type="InterPro" id="IPR025691">
    <property type="entry name" value="GspL_pp_dom"/>
</dbReference>
<feature type="domain" description="GspL periplasmic" evidence="12">
    <location>
        <begin position="248"/>
        <end position="403"/>
    </location>
</feature>
<evidence type="ECO:0000256" key="9">
    <source>
        <dbReference type="ARBA" id="ARBA00023136"/>
    </source>
</evidence>
<evidence type="ECO:0000256" key="1">
    <source>
        <dbReference type="ARBA" id="ARBA00004377"/>
    </source>
</evidence>
<keyword evidence="8" id="KW-1133">Transmembrane helix</keyword>
<keyword evidence="3 10" id="KW-0813">Transport</keyword>
<dbReference type="Pfam" id="PF05134">
    <property type="entry name" value="T2SSL"/>
    <property type="match status" value="1"/>
</dbReference>
<comment type="subcellular location">
    <subcellularLocation>
        <location evidence="1">Cell inner membrane</location>
        <topology evidence="1">Single-pass membrane protein</topology>
    </subcellularLocation>
</comment>
<evidence type="ECO:0000313" key="13">
    <source>
        <dbReference type="EMBL" id="GLX83968.1"/>
    </source>
</evidence>
<dbReference type="Pfam" id="PF12693">
    <property type="entry name" value="GspL_C"/>
    <property type="match status" value="1"/>
</dbReference>
<comment type="similarity">
    <text evidence="2 10">Belongs to the GSP L family.</text>
</comment>
<evidence type="ECO:0000256" key="3">
    <source>
        <dbReference type="ARBA" id="ARBA00022448"/>
    </source>
</evidence>
<evidence type="ECO:0000256" key="6">
    <source>
        <dbReference type="ARBA" id="ARBA00022692"/>
    </source>
</evidence>
<keyword evidence="6" id="KW-0812">Transmembrane</keyword>
<protein>
    <recommendedName>
        <fullName evidence="10">Type II secretion system protein L</fullName>
        <shortName evidence="10">T2SS protein L</shortName>
    </recommendedName>
</protein>
<comment type="function">
    <text evidence="10">Inner membrane component of the type II secretion system required for the energy-dependent secretion of extracellular factors such as proteases and toxins from the periplasm.</text>
</comment>
<keyword evidence="9" id="KW-0472">Membrane</keyword>
<evidence type="ECO:0000256" key="8">
    <source>
        <dbReference type="ARBA" id="ARBA00022989"/>
    </source>
</evidence>
<dbReference type="SUPFAM" id="SSF53067">
    <property type="entry name" value="Actin-like ATPase domain"/>
    <property type="match status" value="2"/>
</dbReference>
<dbReference type="Proteomes" id="UP001157134">
    <property type="component" value="Unassembled WGS sequence"/>
</dbReference>
<evidence type="ECO:0000256" key="10">
    <source>
        <dbReference type="PIRNR" id="PIRNR015761"/>
    </source>
</evidence>
<dbReference type="Gene3D" id="3.30.420.370">
    <property type="match status" value="1"/>
</dbReference>
<comment type="caution">
    <text evidence="13">The sequence shown here is derived from an EMBL/GenBank/DDBJ whole genome shotgun (WGS) entry which is preliminary data.</text>
</comment>
<evidence type="ECO:0000256" key="4">
    <source>
        <dbReference type="ARBA" id="ARBA00022475"/>
    </source>
</evidence>
<dbReference type="InterPro" id="IPR007812">
    <property type="entry name" value="T2SS_protein-GspL"/>
</dbReference>
<dbReference type="NCBIfam" id="TIGR01709">
    <property type="entry name" value="typeII_sec_gspL"/>
    <property type="match status" value="1"/>
</dbReference>
<keyword evidence="14" id="KW-1185">Reference proteome</keyword>
<keyword evidence="7 10" id="KW-0653">Protein transport</keyword>
<organism evidence="13 14">
    <name type="scientific">Thalassotalea loyana</name>
    <dbReference type="NCBI Taxonomy" id="280483"/>
    <lineage>
        <taxon>Bacteria</taxon>
        <taxon>Pseudomonadati</taxon>
        <taxon>Pseudomonadota</taxon>
        <taxon>Gammaproteobacteria</taxon>
        <taxon>Alteromonadales</taxon>
        <taxon>Colwelliaceae</taxon>
        <taxon>Thalassotalea</taxon>
    </lineage>
</organism>
<evidence type="ECO:0000256" key="7">
    <source>
        <dbReference type="ARBA" id="ARBA00022927"/>
    </source>
</evidence>
<evidence type="ECO:0000259" key="12">
    <source>
        <dbReference type="Pfam" id="PF12693"/>
    </source>
</evidence>
<dbReference type="Gene3D" id="3.30.1360.100">
    <property type="entry name" value="General secretion pathway protein M, EpsM"/>
    <property type="match status" value="1"/>
</dbReference>
<evidence type="ECO:0000256" key="2">
    <source>
        <dbReference type="ARBA" id="ARBA00005318"/>
    </source>
</evidence>
<dbReference type="InterPro" id="IPR043129">
    <property type="entry name" value="ATPase_NBD"/>
</dbReference>
<dbReference type="EMBL" id="BSSV01000001">
    <property type="protein sequence ID" value="GLX83968.1"/>
    <property type="molecule type" value="Genomic_DNA"/>
</dbReference>
<name>A0ABQ6H746_9GAMM</name>
<keyword evidence="4" id="KW-1003">Cell membrane</keyword>
<feature type="domain" description="GspL cytoplasmic actin-ATPase-like" evidence="11">
    <location>
        <begin position="5"/>
        <end position="241"/>
    </location>
</feature>
<evidence type="ECO:0000259" key="11">
    <source>
        <dbReference type="Pfam" id="PF05134"/>
    </source>
</evidence>
<evidence type="ECO:0000256" key="5">
    <source>
        <dbReference type="ARBA" id="ARBA00022519"/>
    </source>
</evidence>
<dbReference type="RefSeq" id="WP_284295517.1">
    <property type="nucleotide sequence ID" value="NZ_BSSV01000001.1"/>
</dbReference>
<dbReference type="InterPro" id="IPR024230">
    <property type="entry name" value="GspL_cyto_dom"/>
</dbReference>
<sequence>MVETLYIRLGSQVQDPISWLIYSSREREIIASGELPNASALSELTERAKERQVTVFVNASDISFHSLKVPAKSQRAMRQAAPFMVEELLAQDVEELFFAYGQLPDDETGHNCYLAGVAKPQLMAWQTWLQEAKIKTDTMIPDALALPYTHEKWSLISLGDQVLVRQGLWQAMCLDENTFNHAMSQWQNDENITLANYSPFEFTQRTLACAVEPQEEELPLALLAQHADAAPVNLLQGEFQVKLTKSNNKQHWLIAASIAGFALFAHLAYTGLTLYKVNQEQQAIEQTIVATYKKAFPDAKRVKVTTVRSQMNRKLAELGAGGQDASFLNLLNKVQPAFASVPQIKPESVKYDGKRNEIRLTAVAQNYQAFDQFKAALEKLQLEVNIGSQNNQGQQVVGSMSIKG</sequence>
<gene>
    <name evidence="13" type="primary">gspL</name>
    <name evidence="13" type="ORF">tloyanaT_02200</name>
</gene>